<accession>E4WZ30</accession>
<dbReference type="Gene3D" id="2.60.40.4100">
    <property type="entry name" value="Zona pellucida, ZP-C domain"/>
    <property type="match status" value="1"/>
</dbReference>
<organism evidence="2">
    <name type="scientific">Oikopleura dioica</name>
    <name type="common">Tunicate</name>
    <dbReference type="NCBI Taxonomy" id="34765"/>
    <lineage>
        <taxon>Eukaryota</taxon>
        <taxon>Metazoa</taxon>
        <taxon>Chordata</taxon>
        <taxon>Tunicata</taxon>
        <taxon>Appendicularia</taxon>
        <taxon>Copelata</taxon>
        <taxon>Oikopleuridae</taxon>
        <taxon>Oikopleura</taxon>
    </lineage>
</organism>
<dbReference type="InterPro" id="IPR042235">
    <property type="entry name" value="ZP-C_dom"/>
</dbReference>
<dbReference type="InterPro" id="IPR055355">
    <property type="entry name" value="ZP-C"/>
</dbReference>
<dbReference type="EMBL" id="FN653019">
    <property type="protein sequence ID" value="CBY22425.1"/>
    <property type="molecule type" value="Genomic_DNA"/>
</dbReference>
<evidence type="ECO:0000313" key="2">
    <source>
        <dbReference type="EMBL" id="CBY22425.1"/>
    </source>
</evidence>
<evidence type="ECO:0000313" key="3">
    <source>
        <dbReference type="Proteomes" id="UP000001307"/>
    </source>
</evidence>
<dbReference type="Pfam" id="PF00100">
    <property type="entry name" value="Zona_pellucida"/>
    <property type="match status" value="1"/>
</dbReference>
<dbReference type="Proteomes" id="UP000001307">
    <property type="component" value="Unassembled WGS sequence"/>
</dbReference>
<dbReference type="AlphaFoldDB" id="E4WZ30"/>
<dbReference type="InParanoid" id="E4WZ30"/>
<dbReference type="OrthoDB" id="10063988at2759"/>
<name>E4WZ30_OIKDI</name>
<proteinExistence type="predicted"/>
<feature type="domain" description="ZP-C" evidence="1">
    <location>
        <begin position="75"/>
        <end position="179"/>
    </location>
</feature>
<sequence length="181" mass="21001">MQELGIPLREILIQNLISQLLPPTFSVIMIKKKIKQKKEKIEARPKWLTVELEPETFSVARASFSASQLEYNKDEISLVLYSDRELTKNVSSSFEFKIPDPVYVEISTSYDPFLVKNCLAYPEDEDPERIFWTLIEDGTPVDQSVFIYPTDSKSFVFSFESFQFRQFPGPIDVLCSVKLRK</sequence>
<protein>
    <recommendedName>
        <fullName evidence="1">ZP-C domain-containing protein</fullName>
    </recommendedName>
</protein>
<keyword evidence="3" id="KW-1185">Reference proteome</keyword>
<gene>
    <name evidence="2" type="ORF">GSOID_T00013178001</name>
</gene>
<reference evidence="2" key="1">
    <citation type="journal article" date="2010" name="Science">
        <title>Plasticity of animal genome architecture unmasked by rapid evolution of a pelagic tunicate.</title>
        <authorList>
            <person name="Denoeud F."/>
            <person name="Henriet S."/>
            <person name="Mungpakdee S."/>
            <person name="Aury J.M."/>
            <person name="Da Silva C."/>
            <person name="Brinkmann H."/>
            <person name="Mikhaleva J."/>
            <person name="Olsen L.C."/>
            <person name="Jubin C."/>
            <person name="Canestro C."/>
            <person name="Bouquet J.M."/>
            <person name="Danks G."/>
            <person name="Poulain J."/>
            <person name="Campsteijn C."/>
            <person name="Adamski M."/>
            <person name="Cross I."/>
            <person name="Yadetie F."/>
            <person name="Muffato M."/>
            <person name="Louis A."/>
            <person name="Butcher S."/>
            <person name="Tsagkogeorga G."/>
            <person name="Konrad A."/>
            <person name="Singh S."/>
            <person name="Jensen M.F."/>
            <person name="Cong E.H."/>
            <person name="Eikeseth-Otteraa H."/>
            <person name="Noel B."/>
            <person name="Anthouard V."/>
            <person name="Porcel B.M."/>
            <person name="Kachouri-Lafond R."/>
            <person name="Nishino A."/>
            <person name="Ugolini M."/>
            <person name="Chourrout P."/>
            <person name="Nishida H."/>
            <person name="Aasland R."/>
            <person name="Huzurbazar S."/>
            <person name="Westhof E."/>
            <person name="Delsuc F."/>
            <person name="Lehrach H."/>
            <person name="Reinhardt R."/>
            <person name="Weissenbach J."/>
            <person name="Roy S.W."/>
            <person name="Artiguenave F."/>
            <person name="Postlethwait J.H."/>
            <person name="Manak J.R."/>
            <person name="Thompson E.M."/>
            <person name="Jaillon O."/>
            <person name="Du Pasquier L."/>
            <person name="Boudinot P."/>
            <person name="Liberles D.A."/>
            <person name="Volff J.N."/>
            <person name="Philippe H."/>
            <person name="Lenhard B."/>
            <person name="Roest Crollius H."/>
            <person name="Wincker P."/>
            <person name="Chourrout D."/>
        </authorList>
    </citation>
    <scope>NUCLEOTIDE SEQUENCE [LARGE SCALE GENOMIC DNA]</scope>
</reference>
<evidence type="ECO:0000259" key="1">
    <source>
        <dbReference type="Pfam" id="PF00100"/>
    </source>
</evidence>